<comment type="caution">
    <text evidence="3">The sequence shown here is derived from an EMBL/GenBank/DDBJ whole genome shotgun (WGS) entry which is preliminary data.</text>
</comment>
<feature type="compositionally biased region" description="Pro residues" evidence="2">
    <location>
        <begin position="58"/>
        <end position="68"/>
    </location>
</feature>
<dbReference type="Proteomes" id="UP000308730">
    <property type="component" value="Unassembled WGS sequence"/>
</dbReference>
<organism evidence="3 4">
    <name type="scientific">Antrodiella citrinella</name>
    <dbReference type="NCBI Taxonomy" id="2447956"/>
    <lineage>
        <taxon>Eukaryota</taxon>
        <taxon>Fungi</taxon>
        <taxon>Dikarya</taxon>
        <taxon>Basidiomycota</taxon>
        <taxon>Agaricomycotina</taxon>
        <taxon>Agaricomycetes</taxon>
        <taxon>Polyporales</taxon>
        <taxon>Steccherinaceae</taxon>
        <taxon>Antrodiella</taxon>
    </lineage>
</organism>
<proteinExistence type="predicted"/>
<keyword evidence="4" id="KW-1185">Reference proteome</keyword>
<evidence type="ECO:0000256" key="1">
    <source>
        <dbReference type="SAM" id="Coils"/>
    </source>
</evidence>
<feature type="compositionally biased region" description="Pro residues" evidence="2">
    <location>
        <begin position="101"/>
        <end position="112"/>
    </location>
</feature>
<accession>A0A4S4MTW9</accession>
<feature type="coiled-coil region" evidence="1">
    <location>
        <begin position="5"/>
        <end position="39"/>
    </location>
</feature>
<evidence type="ECO:0000256" key="2">
    <source>
        <dbReference type="SAM" id="MobiDB-lite"/>
    </source>
</evidence>
<dbReference type="OrthoDB" id="2507336at2759"/>
<name>A0A4S4MTW9_9APHY</name>
<dbReference type="AlphaFoldDB" id="A0A4S4MTW9"/>
<evidence type="ECO:0000313" key="4">
    <source>
        <dbReference type="Proteomes" id="UP000308730"/>
    </source>
</evidence>
<gene>
    <name evidence="3" type="ORF">EUX98_g4850</name>
</gene>
<keyword evidence="1" id="KW-0175">Coiled coil</keyword>
<sequence length="157" mass="17163">MTDYSKALASEIKTLLNEVGKLRDERQQLQYEIADLLATRSKYGGGEYPPWIGKRESTPPPPTPPPQPLAIEDVEPARPAWRTVQKRPEGRRPKQKAIAAAPPPAMPTPEPAAPTNLPAWAQWRPNPLHSPQPQLASPGPSRMPPRAGLFGTPSPPP</sequence>
<reference evidence="3 4" key="1">
    <citation type="submission" date="2019-02" db="EMBL/GenBank/DDBJ databases">
        <title>Genome sequencing of the rare red list fungi Antrodiella citrinella (Flaviporus citrinellus).</title>
        <authorList>
            <person name="Buettner E."/>
            <person name="Kellner H."/>
        </authorList>
    </citation>
    <scope>NUCLEOTIDE SEQUENCE [LARGE SCALE GENOMIC DNA]</scope>
    <source>
        <strain evidence="3 4">DSM 108506</strain>
    </source>
</reference>
<evidence type="ECO:0000313" key="3">
    <source>
        <dbReference type="EMBL" id="THH29355.1"/>
    </source>
</evidence>
<protein>
    <submittedName>
        <fullName evidence="3">Uncharacterized protein</fullName>
    </submittedName>
</protein>
<dbReference type="EMBL" id="SGPM01000128">
    <property type="protein sequence ID" value="THH29355.1"/>
    <property type="molecule type" value="Genomic_DNA"/>
</dbReference>
<feature type="region of interest" description="Disordered" evidence="2">
    <location>
        <begin position="42"/>
        <end position="157"/>
    </location>
</feature>